<feature type="binding site" evidence="13">
    <location>
        <begin position="125"/>
        <end position="128"/>
    </location>
    <ligand>
        <name>NAD(+)</name>
        <dbReference type="ChEBI" id="CHEBI:57540"/>
    </ligand>
</feature>
<dbReference type="Pfam" id="PF05173">
    <property type="entry name" value="DapB_C"/>
    <property type="match status" value="1"/>
</dbReference>
<dbReference type="GO" id="GO:0019877">
    <property type="term" value="P:diaminopimelate biosynthetic process"/>
    <property type="evidence" value="ECO:0007669"/>
    <property type="project" value="UniProtKB-UniRule"/>
</dbReference>
<evidence type="ECO:0000256" key="7">
    <source>
        <dbReference type="ARBA" id="ARBA00023027"/>
    </source>
</evidence>
<evidence type="ECO:0000256" key="12">
    <source>
        <dbReference type="ARBA" id="ARBA00049396"/>
    </source>
</evidence>
<feature type="binding site" evidence="13">
    <location>
        <position position="159"/>
    </location>
    <ligand>
        <name>(S)-2,3,4,5-tetrahydrodipicolinate</name>
        <dbReference type="ChEBI" id="CHEBI:16845"/>
    </ligand>
</feature>
<comment type="caution">
    <text evidence="13">Was originally thought to be a dihydrodipicolinate reductase (DHDPR), catalyzing the conversion of dihydrodipicolinate to tetrahydrodipicolinate. However, it was shown in E.coli that the substrate of the enzymatic reaction is not dihydrodipicolinate (DHDP) but in fact (2S,4S)-4-hydroxy-2,3,4,5-tetrahydrodipicolinic acid (HTPA), the product released by the DapA-catalyzed reaction.</text>
</comment>
<evidence type="ECO:0000256" key="13">
    <source>
        <dbReference type="HAMAP-Rule" id="MF_00102"/>
    </source>
</evidence>
<dbReference type="PANTHER" id="PTHR20836:SF0">
    <property type="entry name" value="4-HYDROXY-TETRAHYDRODIPICOLINATE REDUCTASE 1, CHLOROPLASTIC-RELATED"/>
    <property type="match status" value="1"/>
</dbReference>
<comment type="catalytic activity">
    <reaction evidence="12 13">
        <text>(S)-2,3,4,5-tetrahydrodipicolinate + NAD(+) + H2O = (2S,4S)-4-hydroxy-2,3,4,5-tetrahydrodipicolinate + NADH + H(+)</text>
        <dbReference type="Rhea" id="RHEA:35323"/>
        <dbReference type="ChEBI" id="CHEBI:15377"/>
        <dbReference type="ChEBI" id="CHEBI:15378"/>
        <dbReference type="ChEBI" id="CHEBI:16845"/>
        <dbReference type="ChEBI" id="CHEBI:57540"/>
        <dbReference type="ChEBI" id="CHEBI:57945"/>
        <dbReference type="ChEBI" id="CHEBI:67139"/>
        <dbReference type="EC" id="1.17.1.8"/>
    </reaction>
</comment>
<keyword evidence="5 13" id="KW-0220">Diaminopimelate biosynthesis</keyword>
<comment type="similarity">
    <text evidence="1 13">Belongs to the DapB family.</text>
</comment>
<comment type="subunit">
    <text evidence="13">Homotetramer.</text>
</comment>
<dbReference type="GO" id="GO:0016726">
    <property type="term" value="F:oxidoreductase activity, acting on CH or CH2 groups, NAD or NADP as acceptor"/>
    <property type="evidence" value="ECO:0007669"/>
    <property type="project" value="UniProtKB-UniRule"/>
</dbReference>
<keyword evidence="17" id="KW-1185">Reference proteome</keyword>
<name>A0A432X959_9GAMM</name>
<evidence type="ECO:0000259" key="15">
    <source>
        <dbReference type="Pfam" id="PF05173"/>
    </source>
</evidence>
<dbReference type="PROSITE" id="PS01298">
    <property type="entry name" value="DAPB"/>
    <property type="match status" value="1"/>
</dbReference>
<dbReference type="Gene3D" id="3.40.50.720">
    <property type="entry name" value="NAD(P)-binding Rossmann-like Domain"/>
    <property type="match status" value="1"/>
</dbReference>
<feature type="active site" description="Proton donor" evidence="13">
    <location>
        <position position="162"/>
    </location>
</feature>
<comment type="pathway">
    <text evidence="9 13">Amino-acid biosynthesis; L-lysine biosynthesis via DAP pathway; (S)-tetrahydrodipicolinate from L-aspartate: step 4/4.</text>
</comment>
<evidence type="ECO:0000259" key="14">
    <source>
        <dbReference type="Pfam" id="PF01113"/>
    </source>
</evidence>
<dbReference type="GO" id="GO:0008839">
    <property type="term" value="F:4-hydroxy-tetrahydrodipicolinate reductase"/>
    <property type="evidence" value="ECO:0007669"/>
    <property type="project" value="UniProtKB-UniRule"/>
</dbReference>
<comment type="function">
    <text evidence="13">Catalyzes the conversion of 4-hydroxy-tetrahydrodipicolinate (HTPA) to tetrahydrodipicolinate.</text>
</comment>
<comment type="caution">
    <text evidence="16">The sequence shown here is derived from an EMBL/GenBank/DDBJ whole genome shotgun (WGS) entry which is preliminary data.</text>
</comment>
<comment type="catalytic activity">
    <reaction evidence="11 13">
        <text>(S)-2,3,4,5-tetrahydrodipicolinate + NADP(+) + H2O = (2S,4S)-4-hydroxy-2,3,4,5-tetrahydrodipicolinate + NADPH + H(+)</text>
        <dbReference type="Rhea" id="RHEA:35331"/>
        <dbReference type="ChEBI" id="CHEBI:15377"/>
        <dbReference type="ChEBI" id="CHEBI:15378"/>
        <dbReference type="ChEBI" id="CHEBI:16845"/>
        <dbReference type="ChEBI" id="CHEBI:57783"/>
        <dbReference type="ChEBI" id="CHEBI:58349"/>
        <dbReference type="ChEBI" id="CHEBI:67139"/>
        <dbReference type="EC" id="1.17.1.8"/>
    </reaction>
</comment>
<evidence type="ECO:0000256" key="6">
    <source>
        <dbReference type="ARBA" id="ARBA00023002"/>
    </source>
</evidence>
<dbReference type="CDD" id="cd02274">
    <property type="entry name" value="DHDPR_N"/>
    <property type="match status" value="1"/>
</dbReference>
<evidence type="ECO:0000313" key="16">
    <source>
        <dbReference type="EMBL" id="RUO43856.1"/>
    </source>
</evidence>
<dbReference type="Proteomes" id="UP000286976">
    <property type="component" value="Unassembled WGS sequence"/>
</dbReference>
<dbReference type="GO" id="GO:0005737">
    <property type="term" value="C:cytoplasm"/>
    <property type="evidence" value="ECO:0007669"/>
    <property type="project" value="UniProtKB-SubCell"/>
</dbReference>
<feature type="domain" description="Dihydrodipicolinate reductase C-terminal" evidence="15">
    <location>
        <begin position="131"/>
        <end position="267"/>
    </location>
</feature>
<dbReference type="PIRSF" id="PIRSF000161">
    <property type="entry name" value="DHPR"/>
    <property type="match status" value="1"/>
</dbReference>
<keyword evidence="3 13" id="KW-0028">Amino-acid biosynthesis</keyword>
<dbReference type="GO" id="GO:0009089">
    <property type="term" value="P:lysine biosynthetic process via diaminopimelate"/>
    <property type="evidence" value="ECO:0007669"/>
    <property type="project" value="UniProtKB-UniRule"/>
</dbReference>
<evidence type="ECO:0000256" key="2">
    <source>
        <dbReference type="ARBA" id="ARBA00022490"/>
    </source>
</evidence>
<dbReference type="GO" id="GO:0050661">
    <property type="term" value="F:NADP binding"/>
    <property type="evidence" value="ECO:0007669"/>
    <property type="project" value="UniProtKB-UniRule"/>
</dbReference>
<feature type="binding site" evidence="13">
    <location>
        <begin position="168"/>
        <end position="169"/>
    </location>
    <ligand>
        <name>(S)-2,3,4,5-tetrahydrodipicolinate</name>
        <dbReference type="ChEBI" id="CHEBI:16845"/>
    </ligand>
</feature>
<feature type="binding site" evidence="13">
    <location>
        <begin position="12"/>
        <end position="17"/>
    </location>
    <ligand>
        <name>NAD(+)</name>
        <dbReference type="ChEBI" id="CHEBI:57540"/>
    </ligand>
</feature>
<dbReference type="Pfam" id="PF01113">
    <property type="entry name" value="DapB_N"/>
    <property type="match status" value="1"/>
</dbReference>
<dbReference type="AlphaFoldDB" id="A0A432X959"/>
<gene>
    <name evidence="13" type="primary">dapB</name>
    <name evidence="16" type="ORF">CWE15_01270</name>
</gene>
<dbReference type="PANTHER" id="PTHR20836">
    <property type="entry name" value="DIHYDRODIPICOLINATE REDUCTASE"/>
    <property type="match status" value="1"/>
</dbReference>
<dbReference type="Gene3D" id="3.30.360.10">
    <property type="entry name" value="Dihydrodipicolinate Reductase, domain 2"/>
    <property type="match status" value="1"/>
</dbReference>
<feature type="domain" description="Dihydrodipicolinate reductase N-terminal" evidence="14">
    <location>
        <begin position="7"/>
        <end position="127"/>
    </location>
</feature>
<dbReference type="OrthoDB" id="9790352at2"/>
<dbReference type="UniPathway" id="UPA00034">
    <property type="reaction ID" value="UER00018"/>
</dbReference>
<feature type="binding site" evidence="13">
    <location>
        <begin position="101"/>
        <end position="103"/>
    </location>
    <ligand>
        <name>NAD(+)</name>
        <dbReference type="ChEBI" id="CHEBI:57540"/>
    </ligand>
</feature>
<evidence type="ECO:0000313" key="17">
    <source>
        <dbReference type="Proteomes" id="UP000286976"/>
    </source>
</evidence>
<keyword evidence="8 13" id="KW-0457">Lysine biosynthesis</keyword>
<dbReference type="InterPro" id="IPR022663">
    <property type="entry name" value="DapB_C"/>
</dbReference>
<proteinExistence type="inferred from homology"/>
<evidence type="ECO:0000256" key="10">
    <source>
        <dbReference type="ARBA" id="ARBA00038983"/>
    </source>
</evidence>
<organism evidence="16 17">
    <name type="scientific">Aliidiomarina taiwanensis</name>
    <dbReference type="NCBI Taxonomy" id="946228"/>
    <lineage>
        <taxon>Bacteria</taxon>
        <taxon>Pseudomonadati</taxon>
        <taxon>Pseudomonadota</taxon>
        <taxon>Gammaproteobacteria</taxon>
        <taxon>Alteromonadales</taxon>
        <taxon>Idiomarinaceae</taxon>
        <taxon>Aliidiomarina</taxon>
    </lineage>
</organism>
<dbReference type="SUPFAM" id="SSF51735">
    <property type="entry name" value="NAD(P)-binding Rossmann-fold domains"/>
    <property type="match status" value="1"/>
</dbReference>
<feature type="active site" description="Proton donor/acceptor" evidence="13">
    <location>
        <position position="158"/>
    </location>
</feature>
<dbReference type="SUPFAM" id="SSF55347">
    <property type="entry name" value="Glyceraldehyde-3-phosphate dehydrogenase-like, C-terminal domain"/>
    <property type="match status" value="1"/>
</dbReference>
<evidence type="ECO:0000256" key="3">
    <source>
        <dbReference type="ARBA" id="ARBA00022605"/>
    </source>
</evidence>
<accession>A0A432X959</accession>
<dbReference type="InterPro" id="IPR036291">
    <property type="entry name" value="NAD(P)-bd_dom_sf"/>
</dbReference>
<protein>
    <recommendedName>
        <fullName evidence="10 13">4-hydroxy-tetrahydrodipicolinate reductase</fullName>
        <shortName evidence="13">HTPA reductase</shortName>
        <ecNumber evidence="10 13">1.17.1.8</ecNumber>
    </recommendedName>
</protein>
<evidence type="ECO:0000256" key="4">
    <source>
        <dbReference type="ARBA" id="ARBA00022857"/>
    </source>
</evidence>
<dbReference type="InterPro" id="IPR022664">
    <property type="entry name" value="DapB_N_CS"/>
</dbReference>
<dbReference type="InterPro" id="IPR023940">
    <property type="entry name" value="DHDPR_bac"/>
</dbReference>
<comment type="caution">
    <text evidence="13">Lacks conserved residue(s) required for the propagation of feature annotation.</text>
</comment>
<dbReference type="InterPro" id="IPR000846">
    <property type="entry name" value="DapB_N"/>
</dbReference>
<keyword evidence="4 13" id="KW-0521">NADP</keyword>
<dbReference type="EC" id="1.17.1.8" evidence="10 13"/>
<sequence length="276" mass="29596">MTTHKTKIAVVGASGRMGQEVVRSVLHADNVELVAALTHEQSTSLGLDVGMLANEGPCHVLLACDYASLQEADVVIDFATPAGCAERLSYYLEYQVPVVLCTTGLSQADMQACAKASVTLPLLYAENTSLGANALRILVQQASAMLGEEADIEILEAHHTGKQDAPSGTALALGKAAAEGRGQEFEQVAELHRNAAETAYKKGSIGFATLRAGDIIGEHTVYMVTKNERLEFTHRVSARSTFAEGAIFAARWLTRKNAGFYRMNDVLRVDACTRIP</sequence>
<comment type="subcellular location">
    <subcellularLocation>
        <location evidence="13">Cytoplasm</location>
    </subcellularLocation>
</comment>
<dbReference type="NCBIfam" id="TIGR00036">
    <property type="entry name" value="dapB"/>
    <property type="match status" value="1"/>
</dbReference>
<keyword evidence="7 13" id="KW-0520">NAD</keyword>
<dbReference type="GO" id="GO:0051287">
    <property type="term" value="F:NAD binding"/>
    <property type="evidence" value="ECO:0007669"/>
    <property type="project" value="UniProtKB-UniRule"/>
</dbReference>
<evidence type="ECO:0000256" key="5">
    <source>
        <dbReference type="ARBA" id="ARBA00022915"/>
    </source>
</evidence>
<evidence type="ECO:0000256" key="8">
    <source>
        <dbReference type="ARBA" id="ARBA00023154"/>
    </source>
</evidence>
<evidence type="ECO:0000256" key="1">
    <source>
        <dbReference type="ARBA" id="ARBA00006642"/>
    </source>
</evidence>
<evidence type="ECO:0000256" key="11">
    <source>
        <dbReference type="ARBA" id="ARBA00049080"/>
    </source>
</evidence>
<dbReference type="RefSeq" id="WP_126756244.1">
    <property type="nucleotide sequence ID" value="NZ_PIPQ01000001.1"/>
</dbReference>
<dbReference type="HAMAP" id="MF_00102">
    <property type="entry name" value="DapB"/>
    <property type="match status" value="1"/>
</dbReference>
<keyword evidence="6 13" id="KW-0560">Oxidoreductase</keyword>
<dbReference type="EMBL" id="PIPQ01000001">
    <property type="protein sequence ID" value="RUO43856.1"/>
    <property type="molecule type" value="Genomic_DNA"/>
</dbReference>
<evidence type="ECO:0000256" key="9">
    <source>
        <dbReference type="ARBA" id="ARBA00037922"/>
    </source>
</evidence>
<reference evidence="16 17" key="1">
    <citation type="journal article" date="2011" name="Front. Microbiol.">
        <title>Genomic signatures of strain selection and enhancement in Bacillus atrophaeus var. globigii, a historical biowarfare simulant.</title>
        <authorList>
            <person name="Gibbons H.S."/>
            <person name="Broomall S.M."/>
            <person name="McNew L.A."/>
            <person name="Daligault H."/>
            <person name="Chapman C."/>
            <person name="Bruce D."/>
            <person name="Karavis M."/>
            <person name="Krepps M."/>
            <person name="McGregor P.A."/>
            <person name="Hong C."/>
            <person name="Park K.H."/>
            <person name="Akmal A."/>
            <person name="Feldman A."/>
            <person name="Lin J.S."/>
            <person name="Chang W.E."/>
            <person name="Higgs B.W."/>
            <person name="Demirev P."/>
            <person name="Lindquist J."/>
            <person name="Liem A."/>
            <person name="Fochler E."/>
            <person name="Read T.D."/>
            <person name="Tapia R."/>
            <person name="Johnson S."/>
            <person name="Bishop-Lilly K.A."/>
            <person name="Detter C."/>
            <person name="Han C."/>
            <person name="Sozhamannan S."/>
            <person name="Rosenzweig C.N."/>
            <person name="Skowronski E.W."/>
        </authorList>
    </citation>
    <scope>NUCLEOTIDE SEQUENCE [LARGE SCALE GENOMIC DNA]</scope>
    <source>
        <strain evidence="16 17">AIT1</strain>
    </source>
</reference>
<keyword evidence="2 13" id="KW-0963">Cytoplasm</keyword>